<sequence length="270" mass="28038">MTLADKVALVTGGGSGVGLGVARRLGQAGAKVAIAARGLERLEGAAQALRDEGVECRAFQVDLTEEEQIKDLLVHVSQAFGGLNTLVNNAGCGLMHSPLSDNASTSERWDFYHNANLRSAYLMTSHALPYLAADPGGAVVNISSTAAFQGSWGLYGVAKAGVEGLTRAFASEAAPLGIRVNCVSPGWIATSEQQRAVVEQDAEAAPPSLLNRMGTPEEIGNAVRFLASDEASFITGQTLIVDGGMAVVDYPSQSALNEIGRRGASKPSKP</sequence>
<evidence type="ECO:0000313" key="2">
    <source>
        <dbReference type="EMBL" id="SLN66964.1"/>
    </source>
</evidence>
<dbReference type="FunFam" id="3.40.50.720:FF:000084">
    <property type="entry name" value="Short-chain dehydrogenase reductase"/>
    <property type="match status" value="1"/>
</dbReference>
<dbReference type="InterPro" id="IPR020904">
    <property type="entry name" value="Sc_DH/Rdtase_CS"/>
</dbReference>
<dbReference type="InterPro" id="IPR036291">
    <property type="entry name" value="NAD(P)-bd_dom_sf"/>
</dbReference>
<reference evidence="2 3" key="1">
    <citation type="submission" date="2017-03" db="EMBL/GenBank/DDBJ databases">
        <authorList>
            <person name="Afonso C.L."/>
            <person name="Miller P.J."/>
            <person name="Scott M.A."/>
            <person name="Spackman E."/>
            <person name="Goraichik I."/>
            <person name="Dimitrov K.M."/>
            <person name="Suarez D.L."/>
            <person name="Swayne D.E."/>
        </authorList>
    </citation>
    <scope>NUCLEOTIDE SEQUENCE [LARGE SCALE GENOMIC DNA]</scope>
    <source>
        <strain evidence="2 3">CECT 7450</strain>
    </source>
</reference>
<dbReference type="Proteomes" id="UP000193061">
    <property type="component" value="Unassembled WGS sequence"/>
</dbReference>
<comment type="similarity">
    <text evidence="1">Belongs to the short-chain dehydrogenases/reductases (SDR) family.</text>
</comment>
<dbReference type="Pfam" id="PF13561">
    <property type="entry name" value="adh_short_C2"/>
    <property type="match status" value="1"/>
</dbReference>
<accession>A0A1X7A0A9</accession>
<keyword evidence="2" id="KW-0560">Oxidoreductase</keyword>
<dbReference type="SUPFAM" id="SSF51735">
    <property type="entry name" value="NAD(P)-binding Rossmann-fold domains"/>
    <property type="match status" value="1"/>
</dbReference>
<proteinExistence type="inferred from homology"/>
<keyword evidence="3" id="KW-1185">Reference proteome</keyword>
<dbReference type="EMBL" id="FWFX01000014">
    <property type="protein sequence ID" value="SLN66964.1"/>
    <property type="molecule type" value="Genomic_DNA"/>
</dbReference>
<evidence type="ECO:0000313" key="3">
    <source>
        <dbReference type="Proteomes" id="UP000193061"/>
    </source>
</evidence>
<dbReference type="RefSeq" id="WP_085807222.1">
    <property type="nucleotide sequence ID" value="NZ_FWFX01000014.1"/>
</dbReference>
<gene>
    <name evidence="2" type="primary">fabG_11</name>
    <name evidence="2" type="ORF">ROA7450_03553</name>
</gene>
<dbReference type="PROSITE" id="PS00061">
    <property type="entry name" value="ADH_SHORT"/>
    <property type="match status" value="1"/>
</dbReference>
<protein>
    <submittedName>
        <fullName evidence="2">3-oxoacyl-[acyl-carrier-protein] reductase FabG</fullName>
        <ecNumber evidence="2">1.1.1.100</ecNumber>
    </submittedName>
</protein>
<dbReference type="PRINTS" id="PR00080">
    <property type="entry name" value="SDRFAMILY"/>
</dbReference>
<dbReference type="EC" id="1.1.1.100" evidence="2"/>
<evidence type="ECO:0000256" key="1">
    <source>
        <dbReference type="ARBA" id="ARBA00006484"/>
    </source>
</evidence>
<dbReference type="PANTHER" id="PTHR43943:SF2">
    <property type="entry name" value="DEHYDROGENASE_REDUCTASE 4"/>
    <property type="match status" value="1"/>
</dbReference>
<dbReference type="Gene3D" id="3.40.50.720">
    <property type="entry name" value="NAD(P)-binding Rossmann-like Domain"/>
    <property type="match status" value="1"/>
</dbReference>
<dbReference type="InterPro" id="IPR002347">
    <property type="entry name" value="SDR_fam"/>
</dbReference>
<dbReference type="PANTHER" id="PTHR43943">
    <property type="entry name" value="DEHYDROGENASE/REDUCTASE (SDR FAMILY) MEMBER 4"/>
    <property type="match status" value="1"/>
</dbReference>
<dbReference type="AlphaFoldDB" id="A0A1X7A0A9"/>
<organism evidence="2 3">
    <name type="scientific">Roseovarius albus</name>
    <dbReference type="NCBI Taxonomy" id="1247867"/>
    <lineage>
        <taxon>Bacteria</taxon>
        <taxon>Pseudomonadati</taxon>
        <taxon>Pseudomonadota</taxon>
        <taxon>Alphaproteobacteria</taxon>
        <taxon>Rhodobacterales</taxon>
        <taxon>Roseobacteraceae</taxon>
        <taxon>Roseovarius</taxon>
    </lineage>
</organism>
<name>A0A1X7A0A9_9RHOB</name>
<dbReference type="GO" id="GO:0004316">
    <property type="term" value="F:3-oxoacyl-[acyl-carrier-protein] reductase (NADPH) activity"/>
    <property type="evidence" value="ECO:0007669"/>
    <property type="project" value="UniProtKB-EC"/>
</dbReference>
<dbReference type="PRINTS" id="PR00081">
    <property type="entry name" value="GDHRDH"/>
</dbReference>
<dbReference type="OrthoDB" id="9780084at2"/>
<dbReference type="CDD" id="cd05233">
    <property type="entry name" value="SDR_c"/>
    <property type="match status" value="1"/>
</dbReference>